<accession>E7FMB3</accession>
<evidence type="ECO:0000313" key="2">
    <source>
        <dbReference type="EMBL" id="EFZ35856.1"/>
    </source>
</evidence>
<dbReference type="AlphaFoldDB" id="E7FMB3"/>
<evidence type="ECO:0000256" key="1">
    <source>
        <dbReference type="SAM" id="MobiDB-lite"/>
    </source>
</evidence>
<dbReference type="EMBL" id="ACGS02000004">
    <property type="protein sequence ID" value="EFZ35856.1"/>
    <property type="molecule type" value="Genomic_DNA"/>
</dbReference>
<sequence>MSTAAFKKPPHGPQSRQKRSKTTIFCLPPTPKSPRADLKVDKNEAKRPHFVYRCLQKSPHGTRSRTN</sequence>
<protein>
    <submittedName>
        <fullName evidence="2">Uncharacterized protein</fullName>
    </submittedName>
</protein>
<feature type="region of interest" description="Disordered" evidence="1">
    <location>
        <begin position="1"/>
        <end position="44"/>
    </location>
</feature>
<feature type="compositionally biased region" description="Basic and acidic residues" evidence="1">
    <location>
        <begin position="34"/>
        <end position="44"/>
    </location>
</feature>
<organism evidence="2 3">
    <name type="scientific">Ligilactobacillus ruminis ATCC 25644</name>
    <dbReference type="NCBI Taxonomy" id="525362"/>
    <lineage>
        <taxon>Bacteria</taxon>
        <taxon>Bacillati</taxon>
        <taxon>Bacillota</taxon>
        <taxon>Bacilli</taxon>
        <taxon>Lactobacillales</taxon>
        <taxon>Lactobacillaceae</taxon>
        <taxon>Ligilactobacillus</taxon>
    </lineage>
</organism>
<dbReference type="HOGENOM" id="CLU_2818540_0_0_9"/>
<evidence type="ECO:0000313" key="3">
    <source>
        <dbReference type="Proteomes" id="UP000004099"/>
    </source>
</evidence>
<gene>
    <name evidence="2" type="ORF">HMPREF0542_10040</name>
</gene>
<feature type="non-terminal residue" evidence="2">
    <location>
        <position position="67"/>
    </location>
</feature>
<comment type="caution">
    <text evidence="2">The sequence shown here is derived from an EMBL/GenBank/DDBJ whole genome shotgun (WGS) entry which is preliminary data.</text>
</comment>
<proteinExistence type="predicted"/>
<name>E7FMB3_9LACO</name>
<dbReference type="Proteomes" id="UP000004099">
    <property type="component" value="Unassembled WGS sequence"/>
</dbReference>
<reference evidence="2 3" key="1">
    <citation type="submission" date="2011-01" db="EMBL/GenBank/DDBJ databases">
        <authorList>
            <person name="Muzny D."/>
            <person name="Qin X."/>
            <person name="Buhay C."/>
            <person name="Dugan-Rocha S."/>
            <person name="Ding Y."/>
            <person name="Chen G."/>
            <person name="Hawes A."/>
            <person name="Holder M."/>
            <person name="Jhangiani S."/>
            <person name="Johnson A."/>
            <person name="Khan Z."/>
            <person name="Li Z."/>
            <person name="Liu W."/>
            <person name="Liu X."/>
            <person name="Perez L."/>
            <person name="Shen H."/>
            <person name="Wang Q."/>
            <person name="Watt J."/>
            <person name="Xi L."/>
            <person name="Xin Y."/>
            <person name="Zhou J."/>
            <person name="Deng J."/>
            <person name="Jiang H."/>
            <person name="Liu Y."/>
            <person name="Qu J."/>
            <person name="Song X.-Z."/>
            <person name="Zhang L."/>
            <person name="Villasana D."/>
            <person name="Johnson A."/>
            <person name="Liu J."/>
            <person name="Liyanage D."/>
            <person name="Lorensuhewa L."/>
            <person name="Robinson T."/>
            <person name="Song A."/>
            <person name="Song B.-B."/>
            <person name="Dinh H."/>
            <person name="Thornton R."/>
            <person name="Coyle M."/>
            <person name="Francisco L."/>
            <person name="Jackson L."/>
            <person name="Javaid M."/>
            <person name="Korchina V."/>
            <person name="Kovar C."/>
            <person name="Mata R."/>
            <person name="Mathew T."/>
            <person name="Ngo R."/>
            <person name="Nguyen L."/>
            <person name="Nguyen N."/>
            <person name="Okwuonu G."/>
            <person name="Ongeri F."/>
            <person name="Pham C."/>
            <person name="Simmons D."/>
            <person name="Wilczek-Boney K."/>
            <person name="Hale W."/>
            <person name="Jakkamsetti A."/>
            <person name="Pham P."/>
            <person name="Ruth R."/>
            <person name="San Lucas F."/>
            <person name="Warren J."/>
            <person name="Zhang J."/>
            <person name="Zhao Z."/>
            <person name="Zhou C."/>
            <person name="Zhu D."/>
            <person name="Lee S."/>
            <person name="Bess C."/>
            <person name="Blankenburg K."/>
            <person name="Forbes L."/>
            <person name="Fu Q."/>
            <person name="Gubbala S."/>
            <person name="Hirani K."/>
            <person name="Jayaseelan J.C."/>
            <person name="Lara F."/>
            <person name="Munidasa M."/>
            <person name="Palculict T."/>
            <person name="Patil S."/>
            <person name="Pu L.-L."/>
            <person name="Saada N."/>
            <person name="Tang L."/>
            <person name="Weissenberger G."/>
            <person name="Zhu Y."/>
            <person name="Hemphill L."/>
            <person name="Shang Y."/>
            <person name="Youmans B."/>
            <person name="Ayvaz T."/>
            <person name="Ross M."/>
            <person name="Santibanez J."/>
            <person name="Aqrawi P."/>
            <person name="Gross S."/>
            <person name="Joshi V."/>
            <person name="Fowler G."/>
            <person name="Nazareth L."/>
            <person name="Reid J."/>
            <person name="Worley K."/>
            <person name="Petrosino J."/>
            <person name="Highlander S."/>
            <person name="Gibbs R."/>
        </authorList>
    </citation>
    <scope>NUCLEOTIDE SEQUENCE [LARGE SCALE GENOMIC DNA]</scope>
    <source>
        <strain evidence="2 3">ATCC 25644</strain>
    </source>
</reference>